<dbReference type="EMBL" id="BLAL01000047">
    <property type="protein sequence ID" value="GES79971.1"/>
    <property type="molecule type" value="Genomic_DNA"/>
</dbReference>
<evidence type="ECO:0000313" key="2">
    <source>
        <dbReference type="EMBL" id="GES79971.1"/>
    </source>
</evidence>
<feature type="compositionally biased region" description="Basic and acidic residues" evidence="1">
    <location>
        <begin position="20"/>
        <end position="40"/>
    </location>
</feature>
<evidence type="ECO:0000313" key="3">
    <source>
        <dbReference type="Proteomes" id="UP000615446"/>
    </source>
</evidence>
<organism evidence="2 3">
    <name type="scientific">Rhizophagus clarus</name>
    <dbReference type="NCBI Taxonomy" id="94130"/>
    <lineage>
        <taxon>Eukaryota</taxon>
        <taxon>Fungi</taxon>
        <taxon>Fungi incertae sedis</taxon>
        <taxon>Mucoromycota</taxon>
        <taxon>Glomeromycotina</taxon>
        <taxon>Glomeromycetes</taxon>
        <taxon>Glomerales</taxon>
        <taxon>Glomeraceae</taxon>
        <taxon>Rhizophagus</taxon>
    </lineage>
</organism>
<dbReference type="Proteomes" id="UP000615446">
    <property type="component" value="Unassembled WGS sequence"/>
</dbReference>
<comment type="caution">
    <text evidence="2">The sequence shown here is derived from an EMBL/GenBank/DDBJ whole genome shotgun (WGS) entry which is preliminary data.</text>
</comment>
<name>A0A8H3QHX6_9GLOM</name>
<sequence length="168" mass="20084">MDSEDDELEYSNHDISPNIEMERVKRYPDEDSPSGRESLHKSQYHIYASNSLDEYKEFLCNFRFDRKNNKEMIFVTDFLLLWFTKNVFNTSLAFHSINKNEALLEARSILRLARISDIRRNLKPDDDKQRGMNVDGSFQSPIKKLNNGNYKVLRRLHTWFSYTWAYRA</sequence>
<evidence type="ECO:0000256" key="1">
    <source>
        <dbReference type="SAM" id="MobiDB-lite"/>
    </source>
</evidence>
<accession>A0A8H3QHX6</accession>
<proteinExistence type="predicted"/>
<feature type="region of interest" description="Disordered" evidence="1">
    <location>
        <begin position="1"/>
        <end position="40"/>
    </location>
</feature>
<reference evidence="2" key="1">
    <citation type="submission" date="2019-10" db="EMBL/GenBank/DDBJ databases">
        <title>Conservation and host-specific expression of non-tandemly repeated heterogenous ribosome RNA gene in arbuscular mycorrhizal fungi.</title>
        <authorList>
            <person name="Maeda T."/>
            <person name="Kobayashi Y."/>
            <person name="Nakagawa T."/>
            <person name="Ezawa T."/>
            <person name="Yamaguchi K."/>
            <person name="Bino T."/>
            <person name="Nishimoto Y."/>
            <person name="Shigenobu S."/>
            <person name="Kawaguchi M."/>
        </authorList>
    </citation>
    <scope>NUCLEOTIDE SEQUENCE</scope>
    <source>
        <strain evidence="2">HR1</strain>
    </source>
</reference>
<dbReference type="AlphaFoldDB" id="A0A8H3QHX6"/>
<protein>
    <submittedName>
        <fullName evidence="2">Uncharacterized protein</fullName>
    </submittedName>
</protein>
<dbReference type="OrthoDB" id="2425129at2759"/>
<gene>
    <name evidence="2" type="ORF">RCL2_000727200</name>
</gene>